<reference evidence="2" key="1">
    <citation type="journal article" date="2017" name="Nat. Ecol. Evol.">
        <title>Genome expansion and lineage-specific genetic innovations in the forest pathogenic fungi Armillaria.</title>
        <authorList>
            <person name="Sipos G."/>
            <person name="Prasanna A.N."/>
            <person name="Walter M.C."/>
            <person name="O'Connor E."/>
            <person name="Balint B."/>
            <person name="Krizsan K."/>
            <person name="Kiss B."/>
            <person name="Hess J."/>
            <person name="Varga T."/>
            <person name="Slot J."/>
            <person name="Riley R."/>
            <person name="Boka B."/>
            <person name="Rigling D."/>
            <person name="Barry K."/>
            <person name="Lee J."/>
            <person name="Mihaltcheva S."/>
            <person name="LaButti K."/>
            <person name="Lipzen A."/>
            <person name="Waldron R."/>
            <person name="Moloney N.M."/>
            <person name="Sperisen C."/>
            <person name="Kredics L."/>
            <person name="Vagvoelgyi C."/>
            <person name="Patrignani A."/>
            <person name="Fitzpatrick D."/>
            <person name="Nagy I."/>
            <person name="Doyle S."/>
            <person name="Anderson J.B."/>
            <person name="Grigoriev I.V."/>
            <person name="Gueldener U."/>
            <person name="Muensterkoetter M."/>
            <person name="Nagy L.G."/>
        </authorList>
    </citation>
    <scope>NUCLEOTIDE SEQUENCE [LARGE SCALE GENOMIC DNA]</scope>
    <source>
        <strain evidence="2">Ar21-2</strain>
    </source>
</reference>
<evidence type="ECO:0000313" key="2">
    <source>
        <dbReference type="Proteomes" id="UP000217790"/>
    </source>
</evidence>
<organism evidence="1 2">
    <name type="scientific">Armillaria gallica</name>
    <name type="common">Bulbous honey fungus</name>
    <name type="synonym">Armillaria bulbosa</name>
    <dbReference type="NCBI Taxonomy" id="47427"/>
    <lineage>
        <taxon>Eukaryota</taxon>
        <taxon>Fungi</taxon>
        <taxon>Dikarya</taxon>
        <taxon>Basidiomycota</taxon>
        <taxon>Agaricomycotina</taxon>
        <taxon>Agaricomycetes</taxon>
        <taxon>Agaricomycetidae</taxon>
        <taxon>Agaricales</taxon>
        <taxon>Marasmiineae</taxon>
        <taxon>Physalacriaceae</taxon>
        <taxon>Armillaria</taxon>
    </lineage>
</organism>
<dbReference type="OrthoDB" id="10526216at2759"/>
<protein>
    <submittedName>
        <fullName evidence="1">Uncharacterized protein</fullName>
    </submittedName>
</protein>
<proteinExistence type="predicted"/>
<accession>A0A2H3DZ83</accession>
<evidence type="ECO:0000313" key="1">
    <source>
        <dbReference type="EMBL" id="PBK96168.1"/>
    </source>
</evidence>
<dbReference type="AlphaFoldDB" id="A0A2H3DZ83"/>
<gene>
    <name evidence="1" type="ORF">ARMGADRAFT_1061793</name>
</gene>
<name>A0A2H3DZ83_ARMGA</name>
<dbReference type="EMBL" id="KZ293651">
    <property type="protein sequence ID" value="PBK96168.1"/>
    <property type="molecule type" value="Genomic_DNA"/>
</dbReference>
<sequence length="192" mass="21424">MYGSYLAYVLELLDPLDLVHLAPLWKTFQRVLIPGSLQGQVLDDALGLFTVYLSPLRPSWFRPVLPLSLNNIIARESDSSYGRSTFGIADLERVLECVQTTGRVGRPHAETGLVRDYEEICQAFLVAVMSMNGAPSDKPLKMARLRESLSWGSSWLLQTQLDSGKGIKKVKGDCLHMGSNGRNASYRRPRQV</sequence>
<keyword evidence="2" id="KW-1185">Reference proteome</keyword>
<dbReference type="InParanoid" id="A0A2H3DZ83"/>
<dbReference type="Proteomes" id="UP000217790">
    <property type="component" value="Unassembled WGS sequence"/>
</dbReference>